<accession>A0ACB8WES6</accession>
<comment type="caution">
    <text evidence="1">The sequence shown here is derived from an EMBL/GenBank/DDBJ whole genome shotgun (WGS) entry which is preliminary data.</text>
</comment>
<organism evidence="1 2">
    <name type="scientific">Scortum barcoo</name>
    <name type="common">barcoo grunter</name>
    <dbReference type="NCBI Taxonomy" id="214431"/>
    <lineage>
        <taxon>Eukaryota</taxon>
        <taxon>Metazoa</taxon>
        <taxon>Chordata</taxon>
        <taxon>Craniata</taxon>
        <taxon>Vertebrata</taxon>
        <taxon>Euteleostomi</taxon>
        <taxon>Actinopterygii</taxon>
        <taxon>Neopterygii</taxon>
        <taxon>Teleostei</taxon>
        <taxon>Neoteleostei</taxon>
        <taxon>Acanthomorphata</taxon>
        <taxon>Eupercaria</taxon>
        <taxon>Centrarchiformes</taxon>
        <taxon>Terapontoidei</taxon>
        <taxon>Terapontidae</taxon>
        <taxon>Scortum</taxon>
    </lineage>
</organism>
<keyword evidence="2" id="KW-1185">Reference proteome</keyword>
<protein>
    <submittedName>
        <fullName evidence="1">Uncharacterized protein</fullName>
    </submittedName>
</protein>
<sequence>RAKTFWADEDVDQVFSGVLEYLDHLKRVLKKNTATDKEYVQGLKLLELLDCLPSVSNQDSSVVQVVIGSGGLLPAQPSPHSSSASPTSSPSASPQPPSSGLSSSAAPPAGREELLPPLTPVQVQYQVHSCCKACLSSLPSMLQSTPPFWGQNPLKVPQLCGFKRLSAGPLMSSRQEDDADDRDIIYKAPCGQSLRNYDDVMRFLLATESYDILQVDFFTFNPSVQLDTPPAAGPRRPEQDLSRGLEPTPVELCTGDGGARPPEFRYRKERWPHGCFLSRSPTLFNTCCDCTDGCSDAQSCACVAMTRGGRHYSHHRLNEPVPSGVYECGPWCGCDRARCQNRLVQRGIRVRLQVFQTERRGWGVRCRDDLDRGTFVCIYAGVILRRVRSPAVPPPPKLTRADLPSDDEVEVVTEWLAPPVLEGRSNLTPTSPPLHVPVIQRPADTAAPPQDRDQTVLMGGPEPPSPSAQEKNVTMTTASSEEEAVHSVNRTDTKRPILKRPMKVEDVNFLDASKEGNVSRFINHSCQPNLFIQSVFTDTHDPAYPVIAFFSSRAVKAGTELTWDYSADTHRKQEVPCLCGSSSCRGQFTIEETLCDVCKVEGSQGDQPLLDLDLDPPIVMTQRICQYISKKFSQRQRSLGDQPLLDLNLDLVLNLSPAVCPSRVSSQRVISLILKNNNALLQR</sequence>
<name>A0ACB8WES6_9TELE</name>
<dbReference type="EMBL" id="CM041541">
    <property type="protein sequence ID" value="KAI3366190.1"/>
    <property type="molecule type" value="Genomic_DNA"/>
</dbReference>
<feature type="non-terminal residue" evidence="1">
    <location>
        <position position="1"/>
    </location>
</feature>
<evidence type="ECO:0000313" key="2">
    <source>
        <dbReference type="Proteomes" id="UP000831701"/>
    </source>
</evidence>
<reference evidence="1" key="1">
    <citation type="submission" date="2022-04" db="EMBL/GenBank/DDBJ databases">
        <title>Jade perch genome.</title>
        <authorList>
            <person name="Chao B."/>
        </authorList>
    </citation>
    <scope>NUCLEOTIDE SEQUENCE</scope>
    <source>
        <strain evidence="1">CB-2022</strain>
    </source>
</reference>
<feature type="non-terminal residue" evidence="1">
    <location>
        <position position="683"/>
    </location>
</feature>
<gene>
    <name evidence="1" type="ORF">L3Q82_010003</name>
</gene>
<evidence type="ECO:0000313" key="1">
    <source>
        <dbReference type="EMBL" id="KAI3366190.1"/>
    </source>
</evidence>
<dbReference type="Proteomes" id="UP000831701">
    <property type="component" value="Chromosome 11"/>
</dbReference>
<proteinExistence type="predicted"/>